<sequence>MPGPRRFSSGGVGGGSQAWEMGERRYSVAGIDPHLSHHAVTSMGPPASEDLHAWSIYRQNLNSDFTDSALGSSEKSPLPYGNFQLRESTVQSILSHPRYGPKYDVHKSPLSSNMYTYLKFGLPRVFPPNSRRDGSSGYDSSEDGAAIRSQRPYTRTRSDPDFCNHALYHGGPTLQRNHPGRRGKSISEANLLAPHGYPIRQEMPTMRRSVHDLRALSEMNHHHHHHHYTNPAHHYSSHHLTSGRPASIAVVGTTATTPRDRSISMMSNLSPNRSDIYGQPAIVYPYLQVRGLEVPGSSDGKRPKIQGISFEVQAGEVMAFMMTSEREGEALLSSLANRHPCHVQHILLNGQNISISSFSKHIAYIPAEAKLAPNLSVAQTLAFYSHLRKAPVRAIPKVSQTDQMGVLIEELGLGQVLNTNVSELTASEAQRLSVACHLMSDAEIIMLDRPTVTMDIFDTFFLVEFLRQWAAGAPTGVNPRIVMVTLQPPTYEIFTMVSRVALISVGHLMYSGRRRNMLPYFSSADYPCPAFKNPSDYYLDLVTLDDLSAEAMLESSQRVEQLADLFRRRVEPLPDPGPPKPLPGKPRTAIVPIQIVAIILRHMAYSQPRSSLRWVSRFFIAGIMSIIFGTIFSDIPATDPQLSFGDRMGFYYSIMIVGALPLILQIALYDTHGNDRDSIESDIADNLYSRFVYIVTSIFCSILPSALIWIVYSVPAYAMSALYHDNDVYNTEPFFTYLLNVAIHMSSLQLMATAIGYLMPDRLSSSVLTTITVLVSGVVSGIQLNFSDLKKIPGARFFSTLSPTRYFMLPLLKKDHSIDTLSSLASTLVCRNKQIQHQDIIVQLPCPIPNGTAALIHHGLLSPAVEPYAIFPNKDSLSVGLYLWGFFALIVIIFFMSISKFCNRFHKVSRPQR</sequence>
<evidence type="ECO:0000256" key="2">
    <source>
        <dbReference type="ARBA" id="ARBA00005814"/>
    </source>
</evidence>
<dbReference type="Gene3D" id="3.40.50.300">
    <property type="entry name" value="P-loop containing nucleotide triphosphate hydrolases"/>
    <property type="match status" value="1"/>
</dbReference>
<evidence type="ECO:0000313" key="11">
    <source>
        <dbReference type="Proteomes" id="UP000475862"/>
    </source>
</evidence>
<comment type="subcellular location">
    <subcellularLocation>
        <location evidence="1">Membrane</location>
        <topology evidence="1">Multi-pass membrane protein</topology>
    </subcellularLocation>
</comment>
<organism evidence="10 11">
    <name type="scientific">Aphis glycines</name>
    <name type="common">Soybean aphid</name>
    <dbReference type="NCBI Taxonomy" id="307491"/>
    <lineage>
        <taxon>Eukaryota</taxon>
        <taxon>Metazoa</taxon>
        <taxon>Ecdysozoa</taxon>
        <taxon>Arthropoda</taxon>
        <taxon>Hexapoda</taxon>
        <taxon>Insecta</taxon>
        <taxon>Pterygota</taxon>
        <taxon>Neoptera</taxon>
        <taxon>Paraneoptera</taxon>
        <taxon>Hemiptera</taxon>
        <taxon>Sternorrhyncha</taxon>
        <taxon>Aphidomorpha</taxon>
        <taxon>Aphidoidea</taxon>
        <taxon>Aphididae</taxon>
        <taxon>Aphidini</taxon>
        <taxon>Aphis</taxon>
        <taxon>Aphis</taxon>
    </lineage>
</organism>
<dbReference type="GO" id="GO:0005524">
    <property type="term" value="F:ATP binding"/>
    <property type="evidence" value="ECO:0007669"/>
    <property type="project" value="InterPro"/>
</dbReference>
<dbReference type="PROSITE" id="PS50893">
    <property type="entry name" value="ABC_TRANSPORTER_2"/>
    <property type="match status" value="1"/>
</dbReference>
<dbReference type="PANTHER" id="PTHR48041:SF89">
    <property type="entry name" value="FI03229P"/>
    <property type="match status" value="1"/>
</dbReference>
<dbReference type="SUPFAM" id="SSF52540">
    <property type="entry name" value="P-loop containing nucleoside triphosphate hydrolases"/>
    <property type="match status" value="1"/>
</dbReference>
<name>A0A6G0TM63_APHGL</name>
<evidence type="ECO:0000313" key="10">
    <source>
        <dbReference type="EMBL" id="KAE9534319.1"/>
    </source>
</evidence>
<evidence type="ECO:0000256" key="1">
    <source>
        <dbReference type="ARBA" id="ARBA00004141"/>
    </source>
</evidence>
<feature type="transmembrane region" description="Helical" evidence="8">
    <location>
        <begin position="881"/>
        <end position="903"/>
    </location>
</feature>
<comment type="similarity">
    <text evidence="2">Belongs to the ABC transporter superfamily. ABCG family. Eye pigment precursor importer (TC 3.A.1.204) subfamily.</text>
</comment>
<keyword evidence="3" id="KW-0813">Transport</keyword>
<dbReference type="InterPro" id="IPR013525">
    <property type="entry name" value="ABC2_TM"/>
</dbReference>
<dbReference type="Pfam" id="PF01061">
    <property type="entry name" value="ABC2_membrane"/>
    <property type="match status" value="1"/>
</dbReference>
<feature type="transmembrane region" description="Helical" evidence="8">
    <location>
        <begin position="649"/>
        <end position="670"/>
    </location>
</feature>
<dbReference type="InterPro" id="IPR027417">
    <property type="entry name" value="P-loop_NTPase"/>
</dbReference>
<keyword evidence="6 8" id="KW-0472">Membrane</keyword>
<feature type="transmembrane region" description="Helical" evidence="8">
    <location>
        <begin position="618"/>
        <end position="637"/>
    </location>
</feature>
<evidence type="ECO:0000259" key="9">
    <source>
        <dbReference type="PROSITE" id="PS50893"/>
    </source>
</evidence>
<dbReference type="InterPro" id="IPR050352">
    <property type="entry name" value="ABCG_transporters"/>
</dbReference>
<protein>
    <recommendedName>
        <fullName evidence="9">ABC transporter domain-containing protein</fullName>
    </recommendedName>
</protein>
<dbReference type="AlphaFoldDB" id="A0A6G0TM63"/>
<dbReference type="Pfam" id="PF00005">
    <property type="entry name" value="ABC_tran"/>
    <property type="match status" value="1"/>
</dbReference>
<comment type="caution">
    <text evidence="10">The sequence shown here is derived from an EMBL/GenBank/DDBJ whole genome shotgun (WGS) entry which is preliminary data.</text>
</comment>
<evidence type="ECO:0000256" key="5">
    <source>
        <dbReference type="ARBA" id="ARBA00022989"/>
    </source>
</evidence>
<keyword evidence="5 8" id="KW-1133">Transmembrane helix</keyword>
<feature type="region of interest" description="Disordered" evidence="7">
    <location>
        <begin position="221"/>
        <end position="241"/>
    </location>
</feature>
<keyword evidence="4 8" id="KW-0812">Transmembrane</keyword>
<reference evidence="10 11" key="1">
    <citation type="submission" date="2019-08" db="EMBL/GenBank/DDBJ databases">
        <title>The genome of the soybean aphid Biotype 1, its phylome, world population structure and adaptation to the North American continent.</title>
        <authorList>
            <person name="Giordano R."/>
            <person name="Donthu R.K."/>
            <person name="Hernandez A.G."/>
            <person name="Wright C.L."/>
            <person name="Zimin A.V."/>
        </authorList>
    </citation>
    <scope>NUCLEOTIDE SEQUENCE [LARGE SCALE GENOMIC DNA]</scope>
    <source>
        <tissue evidence="10">Whole aphids</tissue>
    </source>
</reference>
<proteinExistence type="inferred from homology"/>
<evidence type="ECO:0000256" key="3">
    <source>
        <dbReference type="ARBA" id="ARBA00022448"/>
    </source>
</evidence>
<dbReference type="EMBL" id="VYZN01000028">
    <property type="protein sequence ID" value="KAE9534319.1"/>
    <property type="molecule type" value="Genomic_DNA"/>
</dbReference>
<dbReference type="PANTHER" id="PTHR48041">
    <property type="entry name" value="ABC TRANSPORTER G FAMILY MEMBER 28"/>
    <property type="match status" value="1"/>
</dbReference>
<evidence type="ECO:0000256" key="8">
    <source>
        <dbReference type="SAM" id="Phobius"/>
    </source>
</evidence>
<dbReference type="GO" id="GO:0016887">
    <property type="term" value="F:ATP hydrolysis activity"/>
    <property type="evidence" value="ECO:0007669"/>
    <property type="project" value="InterPro"/>
</dbReference>
<feature type="domain" description="ABC transporter" evidence="9">
    <location>
        <begin position="289"/>
        <end position="530"/>
    </location>
</feature>
<dbReference type="OrthoDB" id="66620at2759"/>
<evidence type="ECO:0000256" key="7">
    <source>
        <dbReference type="SAM" id="MobiDB-lite"/>
    </source>
</evidence>
<dbReference type="Proteomes" id="UP000475862">
    <property type="component" value="Unassembled WGS sequence"/>
</dbReference>
<feature type="transmembrane region" description="Helical" evidence="8">
    <location>
        <begin position="766"/>
        <end position="786"/>
    </location>
</feature>
<evidence type="ECO:0000256" key="6">
    <source>
        <dbReference type="ARBA" id="ARBA00023136"/>
    </source>
</evidence>
<feature type="region of interest" description="Disordered" evidence="7">
    <location>
        <begin position="126"/>
        <end position="162"/>
    </location>
</feature>
<accession>A0A6G0TM63</accession>
<dbReference type="GO" id="GO:0005886">
    <property type="term" value="C:plasma membrane"/>
    <property type="evidence" value="ECO:0007669"/>
    <property type="project" value="TreeGrafter"/>
</dbReference>
<dbReference type="GO" id="GO:0140359">
    <property type="term" value="F:ABC-type transporter activity"/>
    <property type="evidence" value="ECO:0007669"/>
    <property type="project" value="InterPro"/>
</dbReference>
<gene>
    <name evidence="10" type="ORF">AGLY_008409</name>
</gene>
<feature type="transmembrane region" description="Helical" evidence="8">
    <location>
        <begin position="691"/>
        <end position="714"/>
    </location>
</feature>
<feature type="transmembrane region" description="Helical" evidence="8">
    <location>
        <begin position="734"/>
        <end position="759"/>
    </location>
</feature>
<evidence type="ECO:0000256" key="4">
    <source>
        <dbReference type="ARBA" id="ARBA00022692"/>
    </source>
</evidence>
<keyword evidence="11" id="KW-1185">Reference proteome</keyword>
<dbReference type="InterPro" id="IPR003439">
    <property type="entry name" value="ABC_transporter-like_ATP-bd"/>
</dbReference>